<organism evidence="2 3">
    <name type="scientific">Stylosanthes scabra</name>
    <dbReference type="NCBI Taxonomy" id="79078"/>
    <lineage>
        <taxon>Eukaryota</taxon>
        <taxon>Viridiplantae</taxon>
        <taxon>Streptophyta</taxon>
        <taxon>Embryophyta</taxon>
        <taxon>Tracheophyta</taxon>
        <taxon>Spermatophyta</taxon>
        <taxon>Magnoliopsida</taxon>
        <taxon>eudicotyledons</taxon>
        <taxon>Gunneridae</taxon>
        <taxon>Pentapetalae</taxon>
        <taxon>rosids</taxon>
        <taxon>fabids</taxon>
        <taxon>Fabales</taxon>
        <taxon>Fabaceae</taxon>
        <taxon>Papilionoideae</taxon>
        <taxon>50 kb inversion clade</taxon>
        <taxon>dalbergioids sensu lato</taxon>
        <taxon>Dalbergieae</taxon>
        <taxon>Pterocarpus clade</taxon>
        <taxon>Stylosanthes</taxon>
    </lineage>
</organism>
<reference evidence="2 3" key="1">
    <citation type="journal article" date="2023" name="Plants (Basel)">
        <title>Bridging the Gap: Combining Genomics and Transcriptomics Approaches to Understand Stylosanthes scabra, an Orphan Legume from the Brazilian Caatinga.</title>
        <authorList>
            <person name="Ferreira-Neto J.R.C."/>
            <person name="da Silva M.D."/>
            <person name="Binneck E."/>
            <person name="de Melo N.F."/>
            <person name="da Silva R.H."/>
            <person name="de Melo A.L.T.M."/>
            <person name="Pandolfi V."/>
            <person name="Bustamante F.O."/>
            <person name="Brasileiro-Vidal A.C."/>
            <person name="Benko-Iseppon A.M."/>
        </authorList>
    </citation>
    <scope>NUCLEOTIDE SEQUENCE [LARGE SCALE GENOMIC DNA]</scope>
    <source>
        <tissue evidence="2">Leaves</tissue>
    </source>
</reference>
<dbReference type="Proteomes" id="UP001341840">
    <property type="component" value="Unassembled WGS sequence"/>
</dbReference>
<feature type="transmembrane region" description="Helical" evidence="1">
    <location>
        <begin position="19"/>
        <end position="36"/>
    </location>
</feature>
<gene>
    <name evidence="2" type="ORF">PIB30_014044</name>
</gene>
<protein>
    <submittedName>
        <fullName evidence="2">Uncharacterized protein</fullName>
    </submittedName>
</protein>
<keyword evidence="1" id="KW-1133">Transmembrane helix</keyword>
<evidence type="ECO:0000256" key="1">
    <source>
        <dbReference type="SAM" id="Phobius"/>
    </source>
</evidence>
<sequence>MKAALHWCSLPQVQVVGLYGNYFSGAFITGFLVYLFDPKKLLEVLNGIKVEEALAVAMAQHRRELGFIFDIVLFKCIWAETTTPRGLKKDHSGLTNDVDDKEWSVVVHVKPRDLFDMGEDNELADVGFTPEPGLNLSRRGDIENLQLAREENN</sequence>
<evidence type="ECO:0000313" key="2">
    <source>
        <dbReference type="EMBL" id="MED6217060.1"/>
    </source>
</evidence>
<proteinExistence type="predicted"/>
<keyword evidence="3" id="KW-1185">Reference proteome</keyword>
<comment type="caution">
    <text evidence="2">The sequence shown here is derived from an EMBL/GenBank/DDBJ whole genome shotgun (WGS) entry which is preliminary data.</text>
</comment>
<keyword evidence="1" id="KW-0812">Transmembrane</keyword>
<accession>A0ABU6Z375</accession>
<keyword evidence="1" id="KW-0472">Membrane</keyword>
<dbReference type="EMBL" id="JASCZI010271897">
    <property type="protein sequence ID" value="MED6217060.1"/>
    <property type="molecule type" value="Genomic_DNA"/>
</dbReference>
<name>A0ABU6Z375_9FABA</name>
<evidence type="ECO:0000313" key="3">
    <source>
        <dbReference type="Proteomes" id="UP001341840"/>
    </source>
</evidence>